<dbReference type="GO" id="GO:0003941">
    <property type="term" value="F:L-serine ammonia-lyase activity"/>
    <property type="evidence" value="ECO:0007669"/>
    <property type="project" value="UniProtKB-UniRule"/>
</dbReference>
<dbReference type="Pfam" id="PF03315">
    <property type="entry name" value="SDH_beta"/>
    <property type="match status" value="1"/>
</dbReference>
<accession>A0A4R4EEA3</accession>
<dbReference type="Gene3D" id="3.30.70.260">
    <property type="match status" value="1"/>
</dbReference>
<dbReference type="GO" id="GO:0046872">
    <property type="term" value="F:metal ion binding"/>
    <property type="evidence" value="ECO:0007669"/>
    <property type="project" value="UniProtKB-UniRule"/>
</dbReference>
<evidence type="ECO:0000256" key="10">
    <source>
        <dbReference type="ARBA" id="ARBA00049406"/>
    </source>
</evidence>
<dbReference type="UniPathway" id="UPA00138"/>
<keyword evidence="6 11" id="KW-0479">Metal-binding</keyword>
<dbReference type="AlphaFoldDB" id="A0A4R4EEA3"/>
<dbReference type="PANTHER" id="PTHR30182:SF12">
    <property type="entry name" value="L-SERINE DEHYDRATASE, BETA CHAIN-RELATED"/>
    <property type="match status" value="1"/>
</dbReference>
<evidence type="ECO:0000256" key="3">
    <source>
        <dbReference type="ARBA" id="ARBA00008636"/>
    </source>
</evidence>
<evidence type="ECO:0000256" key="7">
    <source>
        <dbReference type="ARBA" id="ARBA00023004"/>
    </source>
</evidence>
<name>A0A4R4EEA3_9BACL</name>
<keyword evidence="8 11" id="KW-0411">Iron-sulfur</keyword>
<gene>
    <name evidence="14" type="primary">sdaAB</name>
    <name evidence="14" type="ORF">E0485_14315</name>
</gene>
<dbReference type="RefSeq" id="WP_132418734.1">
    <property type="nucleotide sequence ID" value="NZ_SKFG01000013.1"/>
</dbReference>
<dbReference type="EMBL" id="SKFG01000013">
    <property type="protein sequence ID" value="TCZ76368.1"/>
    <property type="molecule type" value="Genomic_DNA"/>
</dbReference>
<keyword evidence="15" id="KW-1185">Reference proteome</keyword>
<dbReference type="InterPro" id="IPR029009">
    <property type="entry name" value="ASB_dom_sf"/>
</dbReference>
<evidence type="ECO:0000256" key="2">
    <source>
        <dbReference type="ARBA" id="ARBA00004742"/>
    </source>
</evidence>
<dbReference type="PANTHER" id="PTHR30182">
    <property type="entry name" value="L-SERINE DEHYDRATASE"/>
    <property type="match status" value="1"/>
</dbReference>
<dbReference type="Gene3D" id="3.30.1330.90">
    <property type="entry name" value="D-3-phosphoglycerate dehydrogenase, domain 3"/>
    <property type="match status" value="1"/>
</dbReference>
<keyword evidence="9 11" id="KW-0456">Lyase</keyword>
<protein>
    <recommendedName>
        <fullName evidence="11">L-serine deaminase</fullName>
    </recommendedName>
</protein>
<dbReference type="PIRSF" id="PIRSF036692">
    <property type="entry name" value="SDH_B"/>
    <property type="match status" value="1"/>
</dbReference>
<evidence type="ECO:0000259" key="13">
    <source>
        <dbReference type="PROSITE" id="PS51671"/>
    </source>
</evidence>
<evidence type="ECO:0000256" key="4">
    <source>
        <dbReference type="ARBA" id="ARBA00022432"/>
    </source>
</evidence>
<keyword evidence="4 11" id="KW-0312">Gluconeogenesis</keyword>
<evidence type="ECO:0000313" key="14">
    <source>
        <dbReference type="EMBL" id="TCZ76368.1"/>
    </source>
</evidence>
<evidence type="ECO:0000313" key="15">
    <source>
        <dbReference type="Proteomes" id="UP000295418"/>
    </source>
</evidence>
<evidence type="ECO:0000256" key="11">
    <source>
        <dbReference type="PIRNR" id="PIRNR036692"/>
    </source>
</evidence>
<dbReference type="InterPro" id="IPR045865">
    <property type="entry name" value="ACT-like_dom_sf"/>
</dbReference>
<dbReference type="InterPro" id="IPR051318">
    <property type="entry name" value="Fe-S_L-Ser"/>
</dbReference>
<keyword evidence="5 11" id="KW-0004">4Fe-4S</keyword>
<evidence type="ECO:0000256" key="6">
    <source>
        <dbReference type="ARBA" id="ARBA00022723"/>
    </source>
</evidence>
<dbReference type="InterPro" id="IPR002912">
    <property type="entry name" value="ACT_dom"/>
</dbReference>
<dbReference type="PROSITE" id="PS51671">
    <property type="entry name" value="ACT"/>
    <property type="match status" value="1"/>
</dbReference>
<dbReference type="InterPro" id="IPR005131">
    <property type="entry name" value="Ser_deHydtase_bsu"/>
</dbReference>
<comment type="pathway">
    <text evidence="2 11">Carbohydrate biosynthesis; gluconeogenesis.</text>
</comment>
<comment type="similarity">
    <text evidence="3 11 12">Belongs to the iron-sulfur dependent L-serine dehydratase family.</text>
</comment>
<dbReference type="SUPFAM" id="SSF143548">
    <property type="entry name" value="Serine metabolism enzymes domain"/>
    <property type="match status" value="1"/>
</dbReference>
<evidence type="ECO:0000256" key="1">
    <source>
        <dbReference type="ARBA" id="ARBA00001966"/>
    </source>
</evidence>
<dbReference type="SUPFAM" id="SSF55021">
    <property type="entry name" value="ACT-like"/>
    <property type="match status" value="1"/>
</dbReference>
<dbReference type="CDD" id="cd04903">
    <property type="entry name" value="ACT_LSD"/>
    <property type="match status" value="1"/>
</dbReference>
<keyword evidence="7 11" id="KW-0408">Iron</keyword>
<dbReference type="Pfam" id="PF01842">
    <property type="entry name" value="ACT"/>
    <property type="match status" value="1"/>
</dbReference>
<dbReference type="Proteomes" id="UP000295418">
    <property type="component" value="Unassembled WGS sequence"/>
</dbReference>
<proteinExistence type="inferred from homology"/>
<comment type="caution">
    <text evidence="14">The sequence shown here is derived from an EMBL/GenBank/DDBJ whole genome shotgun (WGS) entry which is preliminary data.</text>
</comment>
<evidence type="ECO:0000256" key="9">
    <source>
        <dbReference type="ARBA" id="ARBA00023239"/>
    </source>
</evidence>
<sequence length="224" mass="24314">MRFKDVFAIIGPAMVGPSSSHTAGAARLGRAARQLLGCQPEQVVITFYGSFAETYKGHCTDLAIVGGILDYDTDDSRLVTSMEDAEKMGIQITFKVGFGNYGHPNTANIVLKHGDKELTMKGASIGGGNIEVSKVDGYDVRFTGNYSTLVITHIDRPGMLAEITGLLQREGVNIGHLSLDRKGRSGEALTVIEIDNPITSKLIQELQEMQQVKEVRTVELMKRG</sequence>
<comment type="cofactor">
    <cofactor evidence="1 12">
        <name>[4Fe-4S] cluster</name>
        <dbReference type="ChEBI" id="CHEBI:49883"/>
    </cofactor>
</comment>
<organism evidence="14 15">
    <name type="scientific">Paenibacillus albiflavus</name>
    <dbReference type="NCBI Taxonomy" id="2545760"/>
    <lineage>
        <taxon>Bacteria</taxon>
        <taxon>Bacillati</taxon>
        <taxon>Bacillota</taxon>
        <taxon>Bacilli</taxon>
        <taxon>Bacillales</taxon>
        <taxon>Paenibacillaceae</taxon>
        <taxon>Paenibacillus</taxon>
    </lineage>
</organism>
<comment type="catalytic activity">
    <reaction evidence="10 11 12">
        <text>L-serine = pyruvate + NH4(+)</text>
        <dbReference type="Rhea" id="RHEA:19169"/>
        <dbReference type="ChEBI" id="CHEBI:15361"/>
        <dbReference type="ChEBI" id="CHEBI:28938"/>
        <dbReference type="ChEBI" id="CHEBI:33384"/>
        <dbReference type="EC" id="4.3.1.17"/>
    </reaction>
</comment>
<evidence type="ECO:0000256" key="8">
    <source>
        <dbReference type="ARBA" id="ARBA00023014"/>
    </source>
</evidence>
<evidence type="ECO:0000256" key="5">
    <source>
        <dbReference type="ARBA" id="ARBA00022485"/>
    </source>
</evidence>
<dbReference type="GO" id="GO:0006094">
    <property type="term" value="P:gluconeogenesis"/>
    <property type="evidence" value="ECO:0007669"/>
    <property type="project" value="UniProtKB-UniRule"/>
</dbReference>
<evidence type="ECO:0000256" key="12">
    <source>
        <dbReference type="RuleBase" id="RU366059"/>
    </source>
</evidence>
<dbReference type="InterPro" id="IPR004643">
    <property type="entry name" value="Fe-S_L-Ser_bsu"/>
</dbReference>
<dbReference type="NCBIfam" id="TIGR00719">
    <property type="entry name" value="sda_beta"/>
    <property type="match status" value="1"/>
</dbReference>
<dbReference type="GO" id="GO:0051539">
    <property type="term" value="F:4 iron, 4 sulfur cluster binding"/>
    <property type="evidence" value="ECO:0007669"/>
    <property type="project" value="UniProtKB-UniRule"/>
</dbReference>
<reference evidence="14 15" key="1">
    <citation type="submission" date="2019-03" db="EMBL/GenBank/DDBJ databases">
        <authorList>
            <person name="Kim M.K.M."/>
        </authorList>
    </citation>
    <scope>NUCLEOTIDE SEQUENCE [LARGE SCALE GENOMIC DNA]</scope>
    <source>
        <strain evidence="14 15">18JY21-1</strain>
    </source>
</reference>
<feature type="domain" description="ACT" evidence="13">
    <location>
        <begin position="148"/>
        <end position="223"/>
    </location>
</feature>
<dbReference type="OrthoDB" id="9813137at2"/>